<evidence type="ECO:0000256" key="1">
    <source>
        <dbReference type="SAM" id="MobiDB-lite"/>
    </source>
</evidence>
<dbReference type="AlphaFoldDB" id="A0A388LDZ4"/>
<dbReference type="Gramene" id="GBG80529">
    <property type="protein sequence ID" value="GBG80529"/>
    <property type="gene ID" value="CBR_g30990"/>
</dbReference>
<proteinExistence type="predicted"/>
<dbReference type="Proteomes" id="UP000265515">
    <property type="component" value="Unassembled WGS sequence"/>
</dbReference>
<feature type="compositionally biased region" description="Low complexity" evidence="1">
    <location>
        <begin position="34"/>
        <end position="49"/>
    </location>
</feature>
<evidence type="ECO:0000313" key="2">
    <source>
        <dbReference type="EMBL" id="GBG80529.1"/>
    </source>
</evidence>
<gene>
    <name evidence="2" type="ORF">CBR_g30990</name>
</gene>
<feature type="region of interest" description="Disordered" evidence="1">
    <location>
        <begin position="94"/>
        <end position="125"/>
    </location>
</feature>
<comment type="caution">
    <text evidence="2">The sequence shown here is derived from an EMBL/GenBank/DDBJ whole genome shotgun (WGS) entry which is preliminary data.</text>
</comment>
<keyword evidence="3" id="KW-1185">Reference proteome</keyword>
<evidence type="ECO:0000313" key="3">
    <source>
        <dbReference type="Proteomes" id="UP000265515"/>
    </source>
</evidence>
<accession>A0A388LDZ4</accession>
<protein>
    <recommendedName>
        <fullName evidence="4">CCHC-type domain-containing protein</fullName>
    </recommendedName>
</protein>
<organism evidence="2 3">
    <name type="scientific">Chara braunii</name>
    <name type="common">Braun's stonewort</name>
    <dbReference type="NCBI Taxonomy" id="69332"/>
    <lineage>
        <taxon>Eukaryota</taxon>
        <taxon>Viridiplantae</taxon>
        <taxon>Streptophyta</taxon>
        <taxon>Charophyceae</taxon>
        <taxon>Charales</taxon>
        <taxon>Characeae</taxon>
        <taxon>Chara</taxon>
    </lineage>
</organism>
<feature type="region of interest" description="Disordered" evidence="1">
    <location>
        <begin position="25"/>
        <end position="76"/>
    </location>
</feature>
<reference evidence="2 3" key="1">
    <citation type="journal article" date="2018" name="Cell">
        <title>The Chara Genome: Secondary Complexity and Implications for Plant Terrestrialization.</title>
        <authorList>
            <person name="Nishiyama T."/>
            <person name="Sakayama H."/>
            <person name="Vries J.D."/>
            <person name="Buschmann H."/>
            <person name="Saint-Marcoux D."/>
            <person name="Ullrich K.K."/>
            <person name="Haas F.B."/>
            <person name="Vanderstraeten L."/>
            <person name="Becker D."/>
            <person name="Lang D."/>
            <person name="Vosolsobe S."/>
            <person name="Rombauts S."/>
            <person name="Wilhelmsson P.K.I."/>
            <person name="Janitza P."/>
            <person name="Kern R."/>
            <person name="Heyl A."/>
            <person name="Rumpler F."/>
            <person name="Villalobos L.I.A.C."/>
            <person name="Clay J.M."/>
            <person name="Skokan R."/>
            <person name="Toyoda A."/>
            <person name="Suzuki Y."/>
            <person name="Kagoshima H."/>
            <person name="Schijlen E."/>
            <person name="Tajeshwar N."/>
            <person name="Catarino B."/>
            <person name="Hetherington A.J."/>
            <person name="Saltykova A."/>
            <person name="Bonnot C."/>
            <person name="Breuninger H."/>
            <person name="Symeonidi A."/>
            <person name="Radhakrishnan G.V."/>
            <person name="Van Nieuwerburgh F."/>
            <person name="Deforce D."/>
            <person name="Chang C."/>
            <person name="Karol K.G."/>
            <person name="Hedrich R."/>
            <person name="Ulvskov P."/>
            <person name="Glockner G."/>
            <person name="Delwiche C.F."/>
            <person name="Petrasek J."/>
            <person name="Van de Peer Y."/>
            <person name="Friml J."/>
            <person name="Beilby M."/>
            <person name="Dolan L."/>
            <person name="Kohara Y."/>
            <person name="Sugano S."/>
            <person name="Fujiyama A."/>
            <person name="Delaux P.-M."/>
            <person name="Quint M."/>
            <person name="TheiBen G."/>
            <person name="Hagemann M."/>
            <person name="Harholt J."/>
            <person name="Dunand C."/>
            <person name="Zachgo S."/>
            <person name="Langdale J."/>
            <person name="Maumus F."/>
            <person name="Straeten D.V.D."/>
            <person name="Gould S.B."/>
            <person name="Rensing S.A."/>
        </authorList>
    </citation>
    <scope>NUCLEOTIDE SEQUENCE [LARGE SCALE GENOMIC DNA]</scope>
    <source>
        <strain evidence="2 3">S276</strain>
    </source>
</reference>
<feature type="region of interest" description="Disordered" evidence="1">
    <location>
        <begin position="262"/>
        <end position="282"/>
    </location>
</feature>
<sequence length="404" mass="45393">MAGQYPPSQSCYNCGSPSHFLREYPHRSFGRGHATGANTTPLALPAPAGEVPNMGSFSRGYASRSGFNSNPSFGRPSFWRLNQEKLDRCYAKTVADEEREAKRREEEQRQKTLKEEEERKEGWRKERERLEAEINARLDKRMEEKNCPRLKEKSEECSLREELDKMKKENDRLRRLVTSGDGVTDDDKEINVVASRLVLRTARASPKPRWTDNIRKADKWKQEYARMKEMHRGASLEAEVLKEKCAVAEGEVVKLKEQLNKAPAAGTGQRGEGGGTNLKTRLDAVAVRSTRKGLKATPRQDLGDGGAVSGGVNERFQYVEAQKKDLHNYKKSGLEMLCREAGLKPRAIELMIQDLAEHRVDKAFGSNSNEGKEADKEILVHEVSEDSPPIAETSESGEGCSTEL</sequence>
<name>A0A388LDZ4_CHABU</name>
<feature type="region of interest" description="Disordered" evidence="1">
    <location>
        <begin position="289"/>
        <end position="308"/>
    </location>
</feature>
<evidence type="ECO:0008006" key="4">
    <source>
        <dbReference type="Google" id="ProtNLM"/>
    </source>
</evidence>
<dbReference type="EMBL" id="BFEA01000349">
    <property type="protein sequence ID" value="GBG80529.1"/>
    <property type="molecule type" value="Genomic_DNA"/>
</dbReference>
<feature type="compositionally biased region" description="Basic and acidic residues" evidence="1">
    <location>
        <begin position="370"/>
        <end position="384"/>
    </location>
</feature>
<feature type="compositionally biased region" description="Low complexity" evidence="1">
    <location>
        <begin position="392"/>
        <end position="404"/>
    </location>
</feature>
<feature type="region of interest" description="Disordered" evidence="1">
    <location>
        <begin position="363"/>
        <end position="404"/>
    </location>
</feature>